<dbReference type="VEuPathDB" id="CryptoDB:Vbra_19343"/>
<evidence type="ECO:0000313" key="8">
    <source>
        <dbReference type="EMBL" id="CEM37642.1"/>
    </source>
</evidence>
<dbReference type="InterPro" id="IPR000571">
    <property type="entry name" value="Znf_CCCH"/>
</dbReference>
<evidence type="ECO:0000256" key="3">
    <source>
        <dbReference type="ARBA" id="ARBA00022771"/>
    </source>
</evidence>
<dbReference type="PANTHER" id="PTHR12547:SF18">
    <property type="entry name" value="PROTEIN TIS11"/>
    <property type="match status" value="1"/>
</dbReference>
<name>A0A0G4H1Y9_VITBC</name>
<dbReference type="Pfam" id="PF00642">
    <property type="entry name" value="zf-CCCH"/>
    <property type="match status" value="1"/>
</dbReference>
<dbReference type="SUPFAM" id="SSF90229">
    <property type="entry name" value="CCCH zinc finger"/>
    <property type="match status" value="1"/>
</dbReference>
<evidence type="ECO:0000313" key="9">
    <source>
        <dbReference type="Proteomes" id="UP000041254"/>
    </source>
</evidence>
<feature type="domain" description="C3H1-type" evidence="7">
    <location>
        <begin position="60"/>
        <end position="87"/>
    </location>
</feature>
<evidence type="ECO:0000256" key="2">
    <source>
        <dbReference type="ARBA" id="ARBA00022737"/>
    </source>
</evidence>
<evidence type="ECO:0000256" key="5">
    <source>
        <dbReference type="PROSITE-ProRule" id="PRU00723"/>
    </source>
</evidence>
<dbReference type="InterPro" id="IPR036855">
    <property type="entry name" value="Znf_CCCH_sf"/>
</dbReference>
<dbReference type="AlphaFoldDB" id="A0A0G4H1Y9"/>
<dbReference type="PANTHER" id="PTHR12547">
    <property type="entry name" value="CCCH ZINC FINGER/TIS11-RELATED"/>
    <property type="match status" value="1"/>
</dbReference>
<dbReference type="Gene3D" id="3.30.1370.210">
    <property type="match status" value="1"/>
</dbReference>
<feature type="zinc finger region" description="C3H1-type" evidence="5">
    <location>
        <begin position="127"/>
        <end position="153"/>
    </location>
</feature>
<feature type="region of interest" description="Disordered" evidence="6">
    <location>
        <begin position="1"/>
        <end position="39"/>
    </location>
</feature>
<keyword evidence="2" id="KW-0677">Repeat</keyword>
<feature type="region of interest" description="Disordered" evidence="6">
    <location>
        <begin position="158"/>
        <end position="195"/>
    </location>
</feature>
<dbReference type="PROSITE" id="PS50103">
    <property type="entry name" value="ZF_C3H1"/>
    <property type="match status" value="2"/>
</dbReference>
<evidence type="ECO:0000256" key="6">
    <source>
        <dbReference type="SAM" id="MobiDB-lite"/>
    </source>
</evidence>
<accession>A0A0G4H1Y9</accession>
<feature type="region of interest" description="Disordered" evidence="6">
    <location>
        <begin position="209"/>
        <end position="229"/>
    </location>
</feature>
<feature type="compositionally biased region" description="Polar residues" evidence="6">
    <location>
        <begin position="170"/>
        <end position="182"/>
    </location>
</feature>
<dbReference type="Proteomes" id="UP000041254">
    <property type="component" value="Unassembled WGS sequence"/>
</dbReference>
<sequence>MQNQFGQPGFPPQFPGHLPGPVPAPCDPPRPFSMQRWEGNRRRGPAGIIETNRSRFEEQLRKTRLCKWHQAGRCTWGAQCRFAHGLGELRQRPDLSRTSLCPDLQNCRNPFCTFAHSKDALRTTNFFVKTKVCHDWLAGRCYRPRCKWAHHLDDMQEDVNTDGQHEPHTGDTQQQHIDTSASAHERPGVSVLDSTPVFHPLPLPLPIPSTPFPHPAPPDLPGPSAPPSRHPSIAIAPTSGPPVATMGVVLYNSPAPSPARAPGVLTLAEVGDHVGQVDVPGPLLPYRAVSLPEMRCGGRRGGHGRAGRGLSSEAAMGAKAGGGGGGGHPDGTSSSPATPISVLEQIRSLVLDDRELKAAAPQNYED</sequence>
<dbReference type="InParanoid" id="A0A0G4H1Y9"/>
<dbReference type="STRING" id="1169540.A0A0G4H1Y9"/>
<keyword evidence="4 5" id="KW-0862">Zinc</keyword>
<evidence type="ECO:0000259" key="7">
    <source>
        <dbReference type="PROSITE" id="PS50103"/>
    </source>
</evidence>
<feature type="domain" description="C3H1-type" evidence="7">
    <location>
        <begin position="127"/>
        <end position="153"/>
    </location>
</feature>
<organism evidence="8 9">
    <name type="scientific">Vitrella brassicaformis (strain CCMP3155)</name>
    <dbReference type="NCBI Taxonomy" id="1169540"/>
    <lineage>
        <taxon>Eukaryota</taxon>
        <taxon>Sar</taxon>
        <taxon>Alveolata</taxon>
        <taxon>Colpodellida</taxon>
        <taxon>Vitrellaceae</taxon>
        <taxon>Vitrella</taxon>
    </lineage>
</organism>
<feature type="zinc finger region" description="C3H1-type" evidence="5">
    <location>
        <begin position="60"/>
        <end position="87"/>
    </location>
</feature>
<protein>
    <recommendedName>
        <fullName evidence="7">C3H1-type domain-containing protein</fullName>
    </recommendedName>
</protein>
<feature type="compositionally biased region" description="Basic residues" evidence="6">
    <location>
        <begin position="297"/>
        <end position="306"/>
    </location>
</feature>
<reference evidence="8 9" key="1">
    <citation type="submission" date="2014-11" db="EMBL/GenBank/DDBJ databases">
        <authorList>
            <person name="Zhu J."/>
            <person name="Qi W."/>
            <person name="Song R."/>
        </authorList>
    </citation>
    <scope>NUCLEOTIDE SEQUENCE [LARGE SCALE GENOMIC DNA]</scope>
</reference>
<evidence type="ECO:0000256" key="1">
    <source>
        <dbReference type="ARBA" id="ARBA00022723"/>
    </source>
</evidence>
<gene>
    <name evidence="8" type="ORF">Vbra_19343</name>
</gene>
<dbReference type="GO" id="GO:0003729">
    <property type="term" value="F:mRNA binding"/>
    <property type="evidence" value="ECO:0007669"/>
    <property type="project" value="InterPro"/>
</dbReference>
<dbReference type="Gene3D" id="4.10.1000.10">
    <property type="entry name" value="Zinc finger, CCCH-type"/>
    <property type="match status" value="1"/>
</dbReference>
<evidence type="ECO:0000256" key="4">
    <source>
        <dbReference type="ARBA" id="ARBA00022833"/>
    </source>
</evidence>
<feature type="region of interest" description="Disordered" evidence="6">
    <location>
        <begin position="297"/>
        <end position="341"/>
    </location>
</feature>
<dbReference type="InterPro" id="IPR045877">
    <property type="entry name" value="ZFP36-like"/>
</dbReference>
<dbReference type="GO" id="GO:0008270">
    <property type="term" value="F:zinc ion binding"/>
    <property type="evidence" value="ECO:0007669"/>
    <property type="project" value="UniProtKB-KW"/>
</dbReference>
<keyword evidence="1 5" id="KW-0479">Metal-binding</keyword>
<proteinExistence type="predicted"/>
<keyword evidence="9" id="KW-1185">Reference proteome</keyword>
<feature type="compositionally biased region" description="Pro residues" evidence="6">
    <location>
        <begin position="9"/>
        <end position="31"/>
    </location>
</feature>
<keyword evidence="3 5" id="KW-0863">Zinc-finger</keyword>
<dbReference type="SMART" id="SM00356">
    <property type="entry name" value="ZnF_C3H1"/>
    <property type="match status" value="3"/>
</dbReference>
<feature type="compositionally biased region" description="Gly residues" evidence="6">
    <location>
        <begin position="319"/>
        <end position="329"/>
    </location>
</feature>
<dbReference type="EMBL" id="CDMY01000947">
    <property type="protein sequence ID" value="CEM37642.1"/>
    <property type="molecule type" value="Genomic_DNA"/>
</dbReference>
<dbReference type="OrthoDB" id="430732at2759"/>